<dbReference type="HOGENOM" id="CLU_3053583_0_0_1"/>
<reference evidence="1" key="1">
    <citation type="journal article" date="2013" name="Nat. Commun.">
        <title>Whole-genome sequencing of Oryza brachyantha reveals mechanisms underlying Oryza genome evolution.</title>
        <authorList>
            <person name="Chen J."/>
            <person name="Huang Q."/>
            <person name="Gao D."/>
            <person name="Wang J."/>
            <person name="Lang Y."/>
            <person name="Liu T."/>
            <person name="Li B."/>
            <person name="Bai Z."/>
            <person name="Luis Goicoechea J."/>
            <person name="Liang C."/>
            <person name="Chen C."/>
            <person name="Zhang W."/>
            <person name="Sun S."/>
            <person name="Liao Y."/>
            <person name="Zhang X."/>
            <person name="Yang L."/>
            <person name="Song C."/>
            <person name="Wang M."/>
            <person name="Shi J."/>
            <person name="Liu G."/>
            <person name="Liu J."/>
            <person name="Zhou H."/>
            <person name="Zhou W."/>
            <person name="Yu Q."/>
            <person name="An N."/>
            <person name="Chen Y."/>
            <person name="Cai Q."/>
            <person name="Wang B."/>
            <person name="Liu B."/>
            <person name="Min J."/>
            <person name="Huang Y."/>
            <person name="Wu H."/>
            <person name="Li Z."/>
            <person name="Zhang Y."/>
            <person name="Yin Y."/>
            <person name="Song W."/>
            <person name="Jiang J."/>
            <person name="Jackson S.A."/>
            <person name="Wing R.A."/>
            <person name="Wang J."/>
            <person name="Chen M."/>
        </authorList>
    </citation>
    <scope>NUCLEOTIDE SEQUENCE [LARGE SCALE GENOMIC DNA]</scope>
    <source>
        <strain evidence="1">cv. IRGC 101232</strain>
    </source>
</reference>
<name>J3M781_ORYBR</name>
<proteinExistence type="predicted"/>
<dbReference type="Gramene" id="OB05G24550.1">
    <property type="protein sequence ID" value="OB05G24550.1"/>
    <property type="gene ID" value="OB05G24550"/>
</dbReference>
<keyword evidence="2" id="KW-1185">Reference proteome</keyword>
<protein>
    <submittedName>
        <fullName evidence="1">Uncharacterized protein</fullName>
    </submittedName>
</protein>
<dbReference type="AlphaFoldDB" id="J3M781"/>
<organism evidence="1">
    <name type="scientific">Oryza brachyantha</name>
    <name type="common">malo sina</name>
    <dbReference type="NCBI Taxonomy" id="4533"/>
    <lineage>
        <taxon>Eukaryota</taxon>
        <taxon>Viridiplantae</taxon>
        <taxon>Streptophyta</taxon>
        <taxon>Embryophyta</taxon>
        <taxon>Tracheophyta</taxon>
        <taxon>Spermatophyta</taxon>
        <taxon>Magnoliopsida</taxon>
        <taxon>Liliopsida</taxon>
        <taxon>Poales</taxon>
        <taxon>Poaceae</taxon>
        <taxon>BOP clade</taxon>
        <taxon>Oryzoideae</taxon>
        <taxon>Oryzeae</taxon>
        <taxon>Oryzinae</taxon>
        <taxon>Oryza</taxon>
    </lineage>
</organism>
<accession>J3M781</accession>
<sequence>MKNKSLELNITLLAKCIEGVRPAGQGTVSGRQFLWGIGLPKVNGGVCVYIYIYI</sequence>
<dbReference type="Proteomes" id="UP000006038">
    <property type="component" value="Chromosome 5"/>
</dbReference>
<evidence type="ECO:0000313" key="1">
    <source>
        <dbReference type="EnsemblPlants" id="OB05G24550.1"/>
    </source>
</evidence>
<dbReference type="EnsemblPlants" id="OB05G24550.1">
    <property type="protein sequence ID" value="OB05G24550.1"/>
    <property type="gene ID" value="OB05G24550"/>
</dbReference>
<reference evidence="1" key="2">
    <citation type="submission" date="2013-04" db="UniProtKB">
        <authorList>
            <consortium name="EnsemblPlants"/>
        </authorList>
    </citation>
    <scope>IDENTIFICATION</scope>
</reference>
<evidence type="ECO:0000313" key="2">
    <source>
        <dbReference type="Proteomes" id="UP000006038"/>
    </source>
</evidence>